<comment type="subcellular location">
    <subcellularLocation>
        <location evidence="1 6">Membrane</location>
        <topology evidence="1 6">Multi-pass membrane protein</topology>
    </subcellularLocation>
</comment>
<evidence type="ECO:0000256" key="4">
    <source>
        <dbReference type="ARBA" id="ARBA00022989"/>
    </source>
</evidence>
<evidence type="ECO:0000256" key="3">
    <source>
        <dbReference type="ARBA" id="ARBA00022692"/>
    </source>
</evidence>
<comment type="similarity">
    <text evidence="6">Belongs to the ferroportin (FP) (TC 2.A.100) family. SLC40A subfamily.</text>
</comment>
<evidence type="ECO:0000313" key="8">
    <source>
        <dbReference type="Proteomes" id="UP000827892"/>
    </source>
</evidence>
<dbReference type="Pfam" id="PF06963">
    <property type="entry name" value="FPN1"/>
    <property type="match status" value="1"/>
</dbReference>
<keyword evidence="2 6" id="KW-0813">Transport</keyword>
<dbReference type="AlphaFoldDB" id="A0AAE9CY90"/>
<dbReference type="InterPro" id="IPR019422">
    <property type="entry name" value="7TM_GPCR_serpentine_rcpt_Srh"/>
</dbReference>
<keyword evidence="6" id="KW-0406">Ion transport</keyword>
<dbReference type="GO" id="GO:0005381">
    <property type="term" value="F:iron ion transmembrane transporter activity"/>
    <property type="evidence" value="ECO:0007669"/>
    <property type="project" value="UniProtKB-UniRule"/>
</dbReference>
<accession>A0AAE9CY90</accession>
<sequence length="343" mass="39241">MFFGHSSICFSAINRLFLNAERSIMSRDWIVKILDSSRLSRQNATLTSLDQLINVLAPIGIGVGRNDPTRSLVFGSHHHAFNATVPEADRNTVFGSHMSLCQAFSMPKELLSSIPITFLLTPVLYVLVTMQLTYRNQNLSNVCVMLASSHGLFSTIVMVLVHQPYREATWNNLYFCFRCKRRNLKTTSGLVTISIWSIHENRYHVLFGADNNPIWCLMRKPMMLVNYFAAITYFIPPYFVLPDQNQEFVKIQEILPCNLQQAYASRKVFILSAGKDFPLYCCFVFYVLAVGQSIPLFFIIIIKLIRKSRKKESTASLKTLKMRKKLVIALIIQVDQNFQFVVG</sequence>
<dbReference type="Pfam" id="PF10318">
    <property type="entry name" value="7TM_GPCR_Srh"/>
    <property type="match status" value="2"/>
</dbReference>
<evidence type="ECO:0000313" key="7">
    <source>
        <dbReference type="EMBL" id="ULT86424.1"/>
    </source>
</evidence>
<evidence type="ECO:0000256" key="1">
    <source>
        <dbReference type="ARBA" id="ARBA00004141"/>
    </source>
</evidence>
<reference evidence="7 8" key="1">
    <citation type="submission" date="2022-02" db="EMBL/GenBank/DDBJ databases">
        <title>Chromosome-level reference genomes for two strains of Caenorhabditis briggsae: an improved platform for comparative genomics.</title>
        <authorList>
            <person name="Stevens L."/>
            <person name="Andersen E.C."/>
        </authorList>
    </citation>
    <scope>NUCLEOTIDE SEQUENCE [LARGE SCALE GENOMIC DNA]</scope>
    <source>
        <strain evidence="7">QX1410_ONT</strain>
        <tissue evidence="7">Whole-organism</tissue>
    </source>
</reference>
<feature type="transmembrane region" description="Helical" evidence="6">
    <location>
        <begin position="277"/>
        <end position="305"/>
    </location>
</feature>
<protein>
    <recommendedName>
        <fullName evidence="6">Solute carrier family 40 member</fullName>
    </recommendedName>
</protein>
<evidence type="ECO:0000256" key="5">
    <source>
        <dbReference type="ARBA" id="ARBA00023136"/>
    </source>
</evidence>
<keyword evidence="5 6" id="KW-0472">Membrane</keyword>
<dbReference type="Proteomes" id="UP000827892">
    <property type="component" value="Chromosome V"/>
</dbReference>
<proteinExistence type="inferred from homology"/>
<dbReference type="PANTHER" id="PTHR11660:SF69">
    <property type="entry name" value="SOLUTE CARRIER FAMILY 40 MEMBER"/>
    <property type="match status" value="1"/>
</dbReference>
<keyword evidence="4 6" id="KW-1133">Transmembrane helix</keyword>
<dbReference type="EMBL" id="CP090895">
    <property type="protein sequence ID" value="ULT86424.1"/>
    <property type="molecule type" value="Genomic_DNA"/>
</dbReference>
<gene>
    <name evidence="7" type="ORF">L3Y34_006250</name>
</gene>
<keyword evidence="3 6" id="KW-0812">Transmembrane</keyword>
<dbReference type="PANTHER" id="PTHR11660">
    <property type="entry name" value="SOLUTE CARRIER FAMILY 40 MEMBER"/>
    <property type="match status" value="1"/>
</dbReference>
<organism evidence="7 8">
    <name type="scientific">Caenorhabditis briggsae</name>
    <dbReference type="NCBI Taxonomy" id="6238"/>
    <lineage>
        <taxon>Eukaryota</taxon>
        <taxon>Metazoa</taxon>
        <taxon>Ecdysozoa</taxon>
        <taxon>Nematoda</taxon>
        <taxon>Chromadorea</taxon>
        <taxon>Rhabditida</taxon>
        <taxon>Rhabditina</taxon>
        <taxon>Rhabditomorpha</taxon>
        <taxon>Rhabditoidea</taxon>
        <taxon>Rhabditidae</taxon>
        <taxon>Peloderinae</taxon>
        <taxon>Caenorhabditis</taxon>
    </lineage>
</organism>
<dbReference type="InterPro" id="IPR009716">
    <property type="entry name" value="Ferroportin-1"/>
</dbReference>
<evidence type="ECO:0000256" key="2">
    <source>
        <dbReference type="ARBA" id="ARBA00022448"/>
    </source>
</evidence>
<feature type="transmembrane region" description="Helical" evidence="6">
    <location>
        <begin position="224"/>
        <end position="241"/>
    </location>
</feature>
<comment type="caution">
    <text evidence="6">Lacks conserved residue(s) required for the propagation of feature annotation.</text>
</comment>
<comment type="function">
    <text evidence="6">May be involved in iron transport and iron homeostasis.</text>
</comment>
<feature type="transmembrane region" description="Helical" evidence="6">
    <location>
        <begin position="139"/>
        <end position="161"/>
    </location>
</feature>
<dbReference type="GO" id="GO:0016020">
    <property type="term" value="C:membrane"/>
    <property type="evidence" value="ECO:0007669"/>
    <property type="project" value="UniProtKB-SubCell"/>
</dbReference>
<evidence type="ECO:0000256" key="6">
    <source>
        <dbReference type="RuleBase" id="RU365065"/>
    </source>
</evidence>
<feature type="transmembrane region" description="Helical" evidence="6">
    <location>
        <begin position="110"/>
        <end position="133"/>
    </location>
</feature>
<name>A0AAE9CY90_CAEBR</name>